<evidence type="ECO:0000256" key="2">
    <source>
        <dbReference type="ARBA" id="ARBA00005179"/>
    </source>
</evidence>
<accession>A0A8H8NUY5</accession>
<dbReference type="Gene3D" id="1.10.630.10">
    <property type="entry name" value="Cytochrome P450"/>
    <property type="match status" value="1"/>
</dbReference>
<dbReference type="GO" id="GO:0020037">
    <property type="term" value="F:heme binding"/>
    <property type="evidence" value="ECO:0007669"/>
    <property type="project" value="InterPro"/>
</dbReference>
<feature type="binding site" description="axial binding residue" evidence="9">
    <location>
        <position position="462"/>
    </location>
    <ligand>
        <name>heme</name>
        <dbReference type="ChEBI" id="CHEBI:30413"/>
    </ligand>
    <ligandPart>
        <name>Fe</name>
        <dbReference type="ChEBI" id="CHEBI:18248"/>
    </ligandPart>
</feature>
<dbReference type="PANTHER" id="PTHR46300">
    <property type="entry name" value="P450, PUTATIVE (EUROFUNG)-RELATED-RELATED"/>
    <property type="match status" value="1"/>
</dbReference>
<feature type="compositionally biased region" description="Low complexity" evidence="10">
    <location>
        <begin position="832"/>
        <end position="845"/>
    </location>
</feature>
<keyword evidence="8" id="KW-0503">Monooxygenase</keyword>
<keyword evidence="6" id="KW-0560">Oxidoreductase</keyword>
<reference evidence="11" key="1">
    <citation type="submission" date="2020-05" db="EMBL/GenBank/DDBJ databases">
        <title>Evolutionary and genomic comparisons of hybrid uninucleate and nonhybrid Rhizoctonia fungi.</title>
        <authorList>
            <person name="Li C."/>
            <person name="Chen X."/>
        </authorList>
    </citation>
    <scope>NUCLEOTIDE SEQUENCE</scope>
    <source>
        <strain evidence="11">AG-1 IA</strain>
    </source>
</reference>
<comment type="cofactor">
    <cofactor evidence="1 9">
        <name>heme</name>
        <dbReference type="ChEBI" id="CHEBI:30413"/>
    </cofactor>
</comment>
<dbReference type="CDD" id="cd11065">
    <property type="entry name" value="CYP64-like"/>
    <property type="match status" value="1"/>
</dbReference>
<dbReference type="GO" id="GO:0004497">
    <property type="term" value="F:monooxygenase activity"/>
    <property type="evidence" value="ECO:0007669"/>
    <property type="project" value="UniProtKB-KW"/>
</dbReference>
<evidence type="ECO:0000256" key="9">
    <source>
        <dbReference type="PIRSR" id="PIRSR602401-1"/>
    </source>
</evidence>
<dbReference type="KEGG" id="rsx:RhiXN_00516"/>
<keyword evidence="7 9" id="KW-0408">Iron</keyword>
<feature type="region of interest" description="Disordered" evidence="10">
    <location>
        <begin position="675"/>
        <end position="694"/>
    </location>
</feature>
<comment type="similarity">
    <text evidence="3">Belongs to the cytochrome P450 family.</text>
</comment>
<dbReference type="AlphaFoldDB" id="A0A8H8NUY5"/>
<comment type="pathway">
    <text evidence="2">Secondary metabolite biosynthesis.</text>
</comment>
<dbReference type="PROSITE" id="PS00086">
    <property type="entry name" value="CYTOCHROME_P450"/>
    <property type="match status" value="1"/>
</dbReference>
<evidence type="ECO:0000256" key="8">
    <source>
        <dbReference type="ARBA" id="ARBA00023033"/>
    </source>
</evidence>
<dbReference type="PRINTS" id="PR00463">
    <property type="entry name" value="EP450I"/>
</dbReference>
<dbReference type="SUPFAM" id="SSF48264">
    <property type="entry name" value="Cytochrome P450"/>
    <property type="match status" value="1"/>
</dbReference>
<dbReference type="Proteomes" id="UP000650533">
    <property type="component" value="Chromosome 4"/>
</dbReference>
<evidence type="ECO:0000256" key="6">
    <source>
        <dbReference type="ARBA" id="ARBA00023002"/>
    </source>
</evidence>
<keyword evidence="4 9" id="KW-0349">Heme</keyword>
<dbReference type="PRINTS" id="PR00385">
    <property type="entry name" value="P450"/>
</dbReference>
<evidence type="ECO:0000313" key="12">
    <source>
        <dbReference type="Proteomes" id="UP000650533"/>
    </source>
</evidence>
<dbReference type="GO" id="GO:0016705">
    <property type="term" value="F:oxidoreductase activity, acting on paired donors, with incorporation or reduction of molecular oxygen"/>
    <property type="evidence" value="ECO:0007669"/>
    <property type="project" value="InterPro"/>
</dbReference>
<dbReference type="RefSeq" id="XP_043179347.1">
    <property type="nucleotide sequence ID" value="XM_043320335.1"/>
</dbReference>
<evidence type="ECO:0000256" key="4">
    <source>
        <dbReference type="ARBA" id="ARBA00022617"/>
    </source>
</evidence>
<evidence type="ECO:0000256" key="3">
    <source>
        <dbReference type="ARBA" id="ARBA00010617"/>
    </source>
</evidence>
<name>A0A8H8NUY5_9AGAM</name>
<dbReference type="GO" id="GO:0005506">
    <property type="term" value="F:iron ion binding"/>
    <property type="evidence" value="ECO:0007669"/>
    <property type="project" value="InterPro"/>
</dbReference>
<dbReference type="InterPro" id="IPR036396">
    <property type="entry name" value="Cyt_P450_sf"/>
</dbReference>
<feature type="compositionally biased region" description="Low complexity" evidence="10">
    <location>
        <begin position="871"/>
        <end position="886"/>
    </location>
</feature>
<dbReference type="InterPro" id="IPR001128">
    <property type="entry name" value="Cyt_P450"/>
</dbReference>
<keyword evidence="5 9" id="KW-0479">Metal-binding</keyword>
<evidence type="ECO:0000313" key="11">
    <source>
        <dbReference type="EMBL" id="QRW19110.1"/>
    </source>
</evidence>
<evidence type="ECO:0000256" key="1">
    <source>
        <dbReference type="ARBA" id="ARBA00001971"/>
    </source>
</evidence>
<evidence type="ECO:0000256" key="10">
    <source>
        <dbReference type="SAM" id="MobiDB-lite"/>
    </source>
</evidence>
<dbReference type="InterPro" id="IPR017972">
    <property type="entry name" value="Cyt_P450_CS"/>
</dbReference>
<evidence type="ECO:0000256" key="5">
    <source>
        <dbReference type="ARBA" id="ARBA00022723"/>
    </source>
</evidence>
<organism evidence="11 12">
    <name type="scientific">Rhizoctonia solani</name>
    <dbReference type="NCBI Taxonomy" id="456999"/>
    <lineage>
        <taxon>Eukaryota</taxon>
        <taxon>Fungi</taxon>
        <taxon>Dikarya</taxon>
        <taxon>Basidiomycota</taxon>
        <taxon>Agaricomycotina</taxon>
        <taxon>Agaricomycetes</taxon>
        <taxon>Cantharellales</taxon>
        <taxon>Ceratobasidiaceae</taxon>
        <taxon>Rhizoctonia</taxon>
    </lineage>
</organism>
<proteinExistence type="inferred from homology"/>
<feature type="compositionally biased region" description="Basic and acidic residues" evidence="10">
    <location>
        <begin position="854"/>
        <end position="870"/>
    </location>
</feature>
<dbReference type="PANTHER" id="PTHR46300:SF7">
    <property type="entry name" value="P450, PUTATIVE (EUROFUNG)-RELATED"/>
    <property type="match status" value="1"/>
</dbReference>
<evidence type="ECO:0000256" key="7">
    <source>
        <dbReference type="ARBA" id="ARBA00023004"/>
    </source>
</evidence>
<protein>
    <submittedName>
        <fullName evidence="11">Cytochrome P450 family protein</fullName>
    </submittedName>
</protein>
<gene>
    <name evidence="11" type="ORF">RhiXN_00516</name>
</gene>
<dbReference type="InterPro" id="IPR050364">
    <property type="entry name" value="Cytochrome_P450_fung"/>
</dbReference>
<dbReference type="InterPro" id="IPR002401">
    <property type="entry name" value="Cyt_P450_E_grp-I"/>
</dbReference>
<sequence length="930" mass="104105">MSSISSRTAVYVSLALPGIVILRKLLKSKKHRPPSPLSLPLIGHLLSVPADTEGIAFLKLGKQLNSDIIYLHLFGYDFVVLNSAQAATELLDKRSALYSDRLCPAMMREPSLLDWADHPVFLGYGDAWRNTRRMMNNWLNGRAVTKYYSQQERQARLLVQELAALSGSPQPFAEVKHELLYTMASSMFQLVYGYELQGKRDMYLEKARTITDNANGAAMFTSKSSDLASLSSWLTTHTDFLVNIFPVLVHVPDWLPGAGWKRTAREWRSLKEEAINSPYEWTKAQVNKGIAQPSVVSSLLQDHSSTIGMSPEEKETRIKEAAITLYQGEWRLRYPSTLLVFVAAMVTHPDVQIKAQQELDDVLGFETLPTIADRERLPYIQNIINELFRWQPVFPTGIPHMCWQDDIYRGYNIDKGTVVIGNMWAMSRDERFYEDPEVFNPDRYLDPNVPIIPMFGWGRRRCPGMYFAEPSLFVRIASILATLTLSKKKDANGIEITPVIEPGANTAIVHPRLPIPHTHKLLKYDGCLGPADYPSSVSSTMNPTPIASHTISLVLQYLLPPSELPTYLISRPLLQRHHFLSISSTDTAAYLCWPHPGANPEKSVAALEYLSAQDHEWLVRTAEIRYQPQASSSDAAQARVWLGDAIQLVFIWEEDQDGAGWRYFDADHRPLPSNCSPTLSPALQVTPPEQDQEQDISADDYWAGYDSGSSPRSPRIPERELGLDDEDAYWASYGAVHGSADSTIPSPAPQKKRLDAWGREELPWEEHAELDAQAWDIDETASRHGLGVTILSNSRPPTPPTMATRTLVLSTQIHPPQQIAPLPDLNHRNWTSPPSSLSAPFSALSEPDDAPLDEEPKAEYSESKDNEDHVPPFVSRQPSSSSKVPSTADTGLSNAIRGMYAMWLTSRQDTGSEETRKAFMELVQGALIDG</sequence>
<dbReference type="EMBL" id="CP059661">
    <property type="protein sequence ID" value="QRW19110.1"/>
    <property type="molecule type" value="Genomic_DNA"/>
</dbReference>
<feature type="compositionally biased region" description="Polar residues" evidence="10">
    <location>
        <begin position="675"/>
        <end position="689"/>
    </location>
</feature>
<feature type="region of interest" description="Disordered" evidence="10">
    <location>
        <begin position="817"/>
        <end position="891"/>
    </location>
</feature>
<dbReference type="Pfam" id="PF00067">
    <property type="entry name" value="p450"/>
    <property type="match status" value="1"/>
</dbReference>
<dbReference type="GeneID" id="67022798"/>